<evidence type="ECO:0000313" key="3">
    <source>
        <dbReference type="Proteomes" id="UP001222087"/>
    </source>
</evidence>
<evidence type="ECO:0000256" key="1">
    <source>
        <dbReference type="SAM" id="MobiDB-lite"/>
    </source>
</evidence>
<accession>A0ABY8AQN4</accession>
<reference evidence="2 3" key="1">
    <citation type="submission" date="2023-02" db="EMBL/GenBank/DDBJ databases">
        <title>Genome Sequence of L. cardiaca H63T.</title>
        <authorList>
            <person name="Lopez A.E."/>
            <person name="Cianciotto N.P."/>
        </authorList>
    </citation>
    <scope>NUCLEOTIDE SEQUENCE [LARGE SCALE GENOMIC DNA]</scope>
    <source>
        <strain evidence="2 3">H63</strain>
    </source>
</reference>
<proteinExistence type="predicted"/>
<dbReference type="Proteomes" id="UP001222087">
    <property type="component" value="Chromosome"/>
</dbReference>
<feature type="region of interest" description="Disordered" evidence="1">
    <location>
        <begin position="218"/>
        <end position="240"/>
    </location>
</feature>
<dbReference type="RefSeq" id="WP_275087924.1">
    <property type="nucleotide sequence ID" value="NZ_CP119078.1"/>
</dbReference>
<sequence length="564" mass="64581">MSKLTNLLESTRRNWEIYHTSGKVEALLANIEKFEKISERALKGILKTATSFEMTECNEVLLLVAQSYTNYAFAHIQALSSDKAQEYLSKAEQCYHYVTQYTGMLPPFSVSRELVWQNTEAELYKHKIKFQQAQMQLHFIKEQMQTPYDAREMRQALQNVTRAYSTFRQVLARSYKDQVYQQKFNLDERLQSSIAEGLEQAKALLSQIDQRELSGINSTINRNDDRNGTKEKTRRLKKHRALPPTAELDSVPEIGIAEKEKKEETPVITSQKEQSISMERDLSSIDYTATGFGLQTEEEEEVIPTDMEISTKTITPTRMELSSSPNRPEELVYLSFIASTFSPQPISQPSIPSSEPTVLSETSTLARSTFWTPLPNHERDSEEGYRLLNEWKSVYFSRLRHTVSGQEEKSLILEKLAHALLFAAIQLQRDSTLFRGQKMNPALRLAVQFFMKSTELVTTSNPAPKMEELSQAYAELLAPFINHSLGRNLEPHAYLQHLNRQIIKERLPSLISTRQDVNAIIRDTFSVLASQCTTTDYDLIKGAFYNTLTAATRRLTQKQNANMS</sequence>
<organism evidence="2 3">
    <name type="scientific">Legionella cardiaca</name>
    <dbReference type="NCBI Taxonomy" id="1071983"/>
    <lineage>
        <taxon>Bacteria</taxon>
        <taxon>Pseudomonadati</taxon>
        <taxon>Pseudomonadota</taxon>
        <taxon>Gammaproteobacteria</taxon>
        <taxon>Legionellales</taxon>
        <taxon>Legionellaceae</taxon>
        <taxon>Legionella</taxon>
    </lineage>
</organism>
<evidence type="ECO:0008006" key="4">
    <source>
        <dbReference type="Google" id="ProtNLM"/>
    </source>
</evidence>
<keyword evidence="3" id="KW-1185">Reference proteome</keyword>
<dbReference type="EMBL" id="CP119078">
    <property type="protein sequence ID" value="WED42099.1"/>
    <property type="molecule type" value="Genomic_DNA"/>
</dbReference>
<evidence type="ECO:0000313" key="2">
    <source>
        <dbReference type="EMBL" id="WED42099.1"/>
    </source>
</evidence>
<name>A0ABY8AQN4_9GAMM</name>
<protein>
    <recommendedName>
        <fullName evidence="4">BRO1 domain-containing protein</fullName>
    </recommendedName>
</protein>
<feature type="compositionally biased region" description="Basic and acidic residues" evidence="1">
    <location>
        <begin position="222"/>
        <end position="231"/>
    </location>
</feature>
<gene>
    <name evidence="2" type="ORF">PXX05_09160</name>
</gene>